<dbReference type="Gene3D" id="3.10.180.10">
    <property type="entry name" value="2,3-Dihydroxybiphenyl 1,2-Dioxygenase, domain 1"/>
    <property type="match status" value="1"/>
</dbReference>
<dbReference type="Proteomes" id="UP000192772">
    <property type="component" value="Unassembled WGS sequence"/>
</dbReference>
<dbReference type="AlphaFoldDB" id="A0A1X0D749"/>
<evidence type="ECO:0000259" key="1">
    <source>
        <dbReference type="PROSITE" id="PS51819"/>
    </source>
</evidence>
<dbReference type="GO" id="GO:0051213">
    <property type="term" value="F:dioxygenase activity"/>
    <property type="evidence" value="ECO:0007669"/>
    <property type="project" value="UniProtKB-KW"/>
</dbReference>
<dbReference type="OrthoDB" id="2611891at2"/>
<reference evidence="2 3" key="1">
    <citation type="submission" date="2017-02" db="EMBL/GenBank/DDBJ databases">
        <title>The new phylogeny of genus Mycobacterium.</title>
        <authorList>
            <person name="Tortoli E."/>
            <person name="Trovato A."/>
            <person name="Cirillo D.M."/>
        </authorList>
    </citation>
    <scope>NUCLEOTIDE SEQUENCE [LARGE SCALE GENOMIC DNA]</scope>
    <source>
        <strain evidence="2 3">FI-09383</strain>
    </source>
</reference>
<sequence>MITSIHTLIYSDDAPATRAFLRDVLGLRYVEDSGSGPGWLIFKTGPSELAVHPTSGTYEGGPYSHPRHHMIALMCDDIHQTVTDLSAKGAKFSGEVEDMGFGRGVQLELPGADPILLYQPSHSLAYDL</sequence>
<dbReference type="InterPro" id="IPR029068">
    <property type="entry name" value="Glyas_Bleomycin-R_OHBP_Dase"/>
</dbReference>
<dbReference type="InterPro" id="IPR037523">
    <property type="entry name" value="VOC_core"/>
</dbReference>
<gene>
    <name evidence="2" type="ORF">BST23_03560</name>
</gene>
<name>A0A1X0D749_9MYCO</name>
<evidence type="ECO:0000313" key="2">
    <source>
        <dbReference type="EMBL" id="ORA68177.1"/>
    </source>
</evidence>
<accession>A0A1X0D749</accession>
<feature type="domain" description="VOC" evidence="1">
    <location>
        <begin position="1"/>
        <end position="120"/>
    </location>
</feature>
<dbReference type="RefSeq" id="WP_083042454.1">
    <property type="nucleotide sequence ID" value="NZ_MVHP01000003.1"/>
</dbReference>
<dbReference type="Pfam" id="PF00903">
    <property type="entry name" value="Glyoxalase"/>
    <property type="match status" value="1"/>
</dbReference>
<protein>
    <submittedName>
        <fullName evidence="2">Extradiol dioxygenase</fullName>
    </submittedName>
</protein>
<dbReference type="EMBL" id="MVHP01000003">
    <property type="protein sequence ID" value="ORA68177.1"/>
    <property type="molecule type" value="Genomic_DNA"/>
</dbReference>
<comment type="caution">
    <text evidence="2">The sequence shown here is derived from an EMBL/GenBank/DDBJ whole genome shotgun (WGS) entry which is preliminary data.</text>
</comment>
<dbReference type="PROSITE" id="PS51819">
    <property type="entry name" value="VOC"/>
    <property type="match status" value="1"/>
</dbReference>
<evidence type="ECO:0000313" key="3">
    <source>
        <dbReference type="Proteomes" id="UP000192772"/>
    </source>
</evidence>
<dbReference type="InterPro" id="IPR004360">
    <property type="entry name" value="Glyas_Fos-R_dOase_dom"/>
</dbReference>
<keyword evidence="2" id="KW-0223">Dioxygenase</keyword>
<organism evidence="2 3">
    <name type="scientific">Mycolicibacterium elephantis</name>
    <dbReference type="NCBI Taxonomy" id="81858"/>
    <lineage>
        <taxon>Bacteria</taxon>
        <taxon>Bacillati</taxon>
        <taxon>Actinomycetota</taxon>
        <taxon>Actinomycetes</taxon>
        <taxon>Mycobacteriales</taxon>
        <taxon>Mycobacteriaceae</taxon>
        <taxon>Mycolicibacterium</taxon>
    </lineage>
</organism>
<dbReference type="STRING" id="81858.BST23_03560"/>
<keyword evidence="2" id="KW-0560">Oxidoreductase</keyword>
<dbReference type="SUPFAM" id="SSF54593">
    <property type="entry name" value="Glyoxalase/Bleomycin resistance protein/Dihydroxybiphenyl dioxygenase"/>
    <property type="match status" value="1"/>
</dbReference>
<proteinExistence type="predicted"/>